<organism evidence="1">
    <name type="scientific">viral metagenome</name>
    <dbReference type="NCBI Taxonomy" id="1070528"/>
    <lineage>
        <taxon>unclassified sequences</taxon>
        <taxon>metagenomes</taxon>
        <taxon>organismal metagenomes</taxon>
    </lineage>
</organism>
<accession>A0A6C0J7L7</accession>
<evidence type="ECO:0000313" key="1">
    <source>
        <dbReference type="EMBL" id="QHU00716.1"/>
    </source>
</evidence>
<name>A0A6C0J7L7_9ZZZZ</name>
<sequence>MPSISNNNNKDKAEEQRVNNIRINHRMLCGAYKFHIMYDEADKKVLGFKDINRYNLNQYDSSVSHSDLVLKNYLSYPELYNGNKVPGCNAKEILKHTKSWGLMSLSDCPRHVVDIRKRRMSMFNIRYKNYIKATTLGL</sequence>
<dbReference type="AlphaFoldDB" id="A0A6C0J7L7"/>
<dbReference type="EMBL" id="MN740329">
    <property type="protein sequence ID" value="QHU00716.1"/>
    <property type="molecule type" value="Genomic_DNA"/>
</dbReference>
<proteinExistence type="predicted"/>
<reference evidence="1" key="1">
    <citation type="journal article" date="2020" name="Nature">
        <title>Giant virus diversity and host interactions through global metagenomics.</title>
        <authorList>
            <person name="Schulz F."/>
            <person name="Roux S."/>
            <person name="Paez-Espino D."/>
            <person name="Jungbluth S."/>
            <person name="Walsh D.A."/>
            <person name="Denef V.J."/>
            <person name="McMahon K.D."/>
            <person name="Konstantinidis K.T."/>
            <person name="Eloe-Fadrosh E.A."/>
            <person name="Kyrpides N.C."/>
            <person name="Woyke T."/>
        </authorList>
    </citation>
    <scope>NUCLEOTIDE SEQUENCE</scope>
    <source>
        <strain evidence="1">GVMAG-M-3300025860-20</strain>
    </source>
</reference>
<protein>
    <submittedName>
        <fullName evidence="1">Uncharacterized protein</fullName>
    </submittedName>
</protein>